<evidence type="ECO:0008006" key="4">
    <source>
        <dbReference type="Google" id="ProtNLM"/>
    </source>
</evidence>
<dbReference type="STRING" id="307121.GA0070620_3454"/>
<protein>
    <recommendedName>
        <fullName evidence="4">Terminase small subunit</fullName>
    </recommendedName>
</protein>
<sequence length="144" mass="16235">MGSRGPVPNRSDDLSRDRDANRGDRAPITKGKSRPATVPDPDEGWHPIARLLWNATLESGQADFYESSDYAFLYSICDDVSYYKRQGKRSGQMLASIYSAMENLLVTEGARRRVRVELQDEEEAEDDAVVTQMDDYKRSLGLVV</sequence>
<evidence type="ECO:0000313" key="3">
    <source>
        <dbReference type="Proteomes" id="UP000199393"/>
    </source>
</evidence>
<name>A0A1C3N5T9_9ACTN</name>
<gene>
    <name evidence="2" type="ORF">GA0070620_3454</name>
</gene>
<dbReference type="RefSeq" id="WP_091592129.1">
    <property type="nucleotide sequence ID" value="NZ_JBHRWG010000004.1"/>
</dbReference>
<reference evidence="3" key="1">
    <citation type="submission" date="2016-06" db="EMBL/GenBank/DDBJ databases">
        <authorList>
            <person name="Varghese N."/>
        </authorList>
    </citation>
    <scope>NUCLEOTIDE SEQUENCE [LARGE SCALE GENOMIC DNA]</scope>
    <source>
        <strain evidence="3">DSM 45344</strain>
    </source>
</reference>
<evidence type="ECO:0000256" key="1">
    <source>
        <dbReference type="SAM" id="MobiDB-lite"/>
    </source>
</evidence>
<dbReference type="EMBL" id="LT598496">
    <property type="protein sequence ID" value="SBV27923.1"/>
    <property type="molecule type" value="Genomic_DNA"/>
</dbReference>
<proteinExistence type="predicted"/>
<dbReference type="Proteomes" id="UP000199393">
    <property type="component" value="Chromosome I"/>
</dbReference>
<feature type="region of interest" description="Disordered" evidence="1">
    <location>
        <begin position="1"/>
        <end position="43"/>
    </location>
</feature>
<accession>A0A1C3N5T9</accession>
<dbReference type="AlphaFoldDB" id="A0A1C3N5T9"/>
<keyword evidence="3" id="KW-1185">Reference proteome</keyword>
<dbReference type="Pfam" id="PF25673">
    <property type="entry name" value="Terminase_7"/>
    <property type="match status" value="1"/>
</dbReference>
<organism evidence="2 3">
    <name type="scientific">Micromonospora krabiensis</name>
    <dbReference type="NCBI Taxonomy" id="307121"/>
    <lineage>
        <taxon>Bacteria</taxon>
        <taxon>Bacillati</taxon>
        <taxon>Actinomycetota</taxon>
        <taxon>Actinomycetes</taxon>
        <taxon>Micromonosporales</taxon>
        <taxon>Micromonosporaceae</taxon>
        <taxon>Micromonospora</taxon>
    </lineage>
</organism>
<dbReference type="InterPro" id="IPR057972">
    <property type="entry name" value="Terminase_7"/>
</dbReference>
<feature type="compositionally biased region" description="Basic and acidic residues" evidence="1">
    <location>
        <begin position="10"/>
        <end position="27"/>
    </location>
</feature>
<dbReference type="OrthoDB" id="5149304at2"/>
<evidence type="ECO:0000313" key="2">
    <source>
        <dbReference type="EMBL" id="SBV27923.1"/>
    </source>
</evidence>